<sequence>MKHTYKIIAMMLLILFILSGCLYPSSQLEKNQTPNQAQLDMVQSALNDYQEKTNGLLPIRTKPNETPIFEKYIIDFNQLKEQGSLAEVPGNAYENGGIYQYAIINPDTNPEVKLIDLRITDALRSINLKINLYRDKNLYPPFGEVVENGIFTIDHEKLGLETPPTIESPYSDAVLPIVMDTDGNIYIDYRIDLNNALKEYNSSYKEGEDIRFLLAENTPFLPVYSLPYTVKDNEPVFMTE</sequence>
<dbReference type="Proteomes" id="UP000637359">
    <property type="component" value="Unassembled WGS sequence"/>
</dbReference>
<dbReference type="AlphaFoldDB" id="A0A923L5W9"/>
<dbReference type="EMBL" id="JACOOL010000006">
    <property type="protein sequence ID" value="MBC5637077.1"/>
    <property type="molecule type" value="Genomic_DNA"/>
</dbReference>
<organism evidence="1 2">
    <name type="scientific">Ornithinibacillus hominis</name>
    <dbReference type="NCBI Taxonomy" id="2763055"/>
    <lineage>
        <taxon>Bacteria</taxon>
        <taxon>Bacillati</taxon>
        <taxon>Bacillota</taxon>
        <taxon>Bacilli</taxon>
        <taxon>Bacillales</taxon>
        <taxon>Bacillaceae</taxon>
        <taxon>Ornithinibacillus</taxon>
    </lineage>
</organism>
<gene>
    <name evidence="1" type="ORF">H8S33_09690</name>
</gene>
<comment type="caution">
    <text evidence="1">The sequence shown here is derived from an EMBL/GenBank/DDBJ whole genome shotgun (WGS) entry which is preliminary data.</text>
</comment>
<reference evidence="1" key="1">
    <citation type="submission" date="2020-08" db="EMBL/GenBank/DDBJ databases">
        <title>Genome public.</title>
        <authorList>
            <person name="Liu C."/>
            <person name="Sun Q."/>
        </authorList>
    </citation>
    <scope>NUCLEOTIDE SEQUENCE</scope>
    <source>
        <strain evidence="1">BX22</strain>
    </source>
</reference>
<evidence type="ECO:0000313" key="2">
    <source>
        <dbReference type="Proteomes" id="UP000637359"/>
    </source>
</evidence>
<protein>
    <submittedName>
        <fullName evidence="1">Uncharacterized protein</fullName>
    </submittedName>
</protein>
<dbReference type="PROSITE" id="PS51257">
    <property type="entry name" value="PROKAR_LIPOPROTEIN"/>
    <property type="match status" value="1"/>
</dbReference>
<accession>A0A923L5W9</accession>
<keyword evidence="2" id="KW-1185">Reference proteome</keyword>
<name>A0A923L5W9_9BACI</name>
<proteinExistence type="predicted"/>
<evidence type="ECO:0000313" key="1">
    <source>
        <dbReference type="EMBL" id="MBC5637077.1"/>
    </source>
</evidence>
<dbReference type="RefSeq" id="WP_186869790.1">
    <property type="nucleotide sequence ID" value="NZ_JACOOL010000006.1"/>
</dbReference>